<dbReference type="EMBL" id="LFJN01000014">
    <property type="protein sequence ID" value="KPI39806.1"/>
    <property type="molecule type" value="Genomic_DNA"/>
</dbReference>
<dbReference type="VEuPathDB" id="FungiDB:AB675_3363"/>
<proteinExistence type="predicted"/>
<protein>
    <submittedName>
        <fullName evidence="1">Uncharacterized protein</fullName>
    </submittedName>
</protein>
<evidence type="ECO:0000313" key="1">
    <source>
        <dbReference type="EMBL" id="KPI39806.1"/>
    </source>
</evidence>
<sequence>MARARPPSPAKPCTSCYYFRPEALTTHITYRYAANPSKRVPIMPTAGTTISPATPCEASLLALLAALLTLLLTTLAELDALSTTELAELIIDEAEAAMSLASAEAVMLAVEREESCEETSLLIEERRDDASELTDERMEEISVGTEETTDAAAPAAWAWTVLAAVRSANIDAGIFMFAVCCRSVGTYDEWYQPKKASRGPDVFFCANEGVW</sequence>
<dbReference type="Proteomes" id="UP000038010">
    <property type="component" value="Unassembled WGS sequence"/>
</dbReference>
<reference evidence="1 2" key="1">
    <citation type="submission" date="2015-06" db="EMBL/GenBank/DDBJ databases">
        <title>Draft genome of the ant-associated black yeast Phialophora attae CBS 131958.</title>
        <authorList>
            <person name="Moreno L.F."/>
            <person name="Stielow B.J."/>
            <person name="de Hoog S."/>
            <person name="Vicente V.A."/>
            <person name="Weiss V.A."/>
            <person name="de Vries M."/>
            <person name="Cruz L.M."/>
            <person name="Souza E.M."/>
        </authorList>
    </citation>
    <scope>NUCLEOTIDE SEQUENCE [LARGE SCALE GENOMIC DNA]</scope>
    <source>
        <strain evidence="1 2">CBS 131958</strain>
    </source>
</reference>
<dbReference type="GeneID" id="28735288"/>
<evidence type="ECO:0000313" key="2">
    <source>
        <dbReference type="Proteomes" id="UP000038010"/>
    </source>
</evidence>
<dbReference type="RefSeq" id="XP_017999769.1">
    <property type="nucleotide sequence ID" value="XM_018143408.1"/>
</dbReference>
<accession>A0A0N1H3V2</accession>
<organism evidence="1 2">
    <name type="scientific">Cyphellophora attinorum</name>
    <dbReference type="NCBI Taxonomy" id="1664694"/>
    <lineage>
        <taxon>Eukaryota</taxon>
        <taxon>Fungi</taxon>
        <taxon>Dikarya</taxon>
        <taxon>Ascomycota</taxon>
        <taxon>Pezizomycotina</taxon>
        <taxon>Eurotiomycetes</taxon>
        <taxon>Chaetothyriomycetidae</taxon>
        <taxon>Chaetothyriales</taxon>
        <taxon>Cyphellophoraceae</taxon>
        <taxon>Cyphellophora</taxon>
    </lineage>
</organism>
<keyword evidence="2" id="KW-1185">Reference proteome</keyword>
<comment type="caution">
    <text evidence="1">The sequence shown here is derived from an EMBL/GenBank/DDBJ whole genome shotgun (WGS) entry which is preliminary data.</text>
</comment>
<name>A0A0N1H3V2_9EURO</name>
<gene>
    <name evidence="1" type="ORF">AB675_3363</name>
</gene>
<dbReference type="AlphaFoldDB" id="A0A0N1H3V2"/>